<dbReference type="GO" id="GO:0000122">
    <property type="term" value="P:negative regulation of transcription by RNA polymerase II"/>
    <property type="evidence" value="ECO:0007669"/>
    <property type="project" value="UniProtKB-ARBA"/>
</dbReference>
<dbReference type="FunFam" id="3.30.160.60:FF:000744">
    <property type="entry name" value="zinc finger E-box-binding homeobox 1"/>
    <property type="match status" value="1"/>
</dbReference>
<feature type="domain" description="C2H2-type" evidence="11">
    <location>
        <begin position="794"/>
        <end position="813"/>
    </location>
</feature>
<evidence type="ECO:0000256" key="5">
    <source>
        <dbReference type="ARBA" id="ARBA00022833"/>
    </source>
</evidence>
<dbReference type="FunFam" id="3.30.160.60:FF:000013">
    <property type="entry name" value="Putative zinc finger E-box-binding homeobox 2"/>
    <property type="match status" value="2"/>
</dbReference>
<evidence type="ECO:0000256" key="9">
    <source>
        <dbReference type="PROSITE-ProRule" id="PRU00042"/>
    </source>
</evidence>
<feature type="domain" description="C2H2-type" evidence="11">
    <location>
        <begin position="766"/>
        <end position="793"/>
    </location>
</feature>
<evidence type="ECO:0000256" key="10">
    <source>
        <dbReference type="SAM" id="MobiDB-lite"/>
    </source>
</evidence>
<gene>
    <name evidence="12" type="ORF">AMELA_G00188590</name>
</gene>
<dbReference type="GO" id="GO:0008270">
    <property type="term" value="F:zinc ion binding"/>
    <property type="evidence" value="ECO:0007669"/>
    <property type="project" value="UniProtKB-KW"/>
</dbReference>
<comment type="subcellular location">
    <subcellularLocation>
        <location evidence="1">Nucleus</location>
    </subcellularLocation>
</comment>
<keyword evidence="4 9" id="KW-0863">Zinc-finger</keyword>
<feature type="region of interest" description="Disordered" evidence="10">
    <location>
        <begin position="880"/>
        <end position="955"/>
    </location>
</feature>
<feature type="region of interest" description="Disordered" evidence="10">
    <location>
        <begin position="301"/>
        <end position="325"/>
    </location>
</feature>
<dbReference type="PANTHER" id="PTHR24391:SF28">
    <property type="entry name" value="ZINC FINGER E-BOX-BINDING HOMEOBOX 2"/>
    <property type="match status" value="1"/>
</dbReference>
<dbReference type="EMBL" id="JAAGNN010000016">
    <property type="protein sequence ID" value="KAF4079044.1"/>
    <property type="molecule type" value="Genomic_DNA"/>
</dbReference>
<keyword evidence="5" id="KW-0862">Zinc</keyword>
<protein>
    <recommendedName>
        <fullName evidence="11">C2H2-type domain-containing protein</fullName>
    </recommendedName>
</protein>
<keyword evidence="2" id="KW-0479">Metal-binding</keyword>
<feature type="compositionally biased region" description="Low complexity" evidence="10">
    <location>
        <begin position="565"/>
        <end position="581"/>
    </location>
</feature>
<reference evidence="12 13" key="1">
    <citation type="submission" date="2020-02" db="EMBL/GenBank/DDBJ databases">
        <title>A chromosome-scale genome assembly of the black bullhead catfish (Ameiurus melas).</title>
        <authorList>
            <person name="Wen M."/>
            <person name="Zham M."/>
            <person name="Cabau C."/>
            <person name="Klopp C."/>
            <person name="Donnadieu C."/>
            <person name="Roques C."/>
            <person name="Bouchez O."/>
            <person name="Lampietro C."/>
            <person name="Jouanno E."/>
            <person name="Herpin A."/>
            <person name="Louis A."/>
            <person name="Berthelot C."/>
            <person name="Parey E."/>
            <person name="Roest-Crollius H."/>
            <person name="Braasch I."/>
            <person name="Postlethwait J."/>
            <person name="Robinson-Rechavi M."/>
            <person name="Echchiki A."/>
            <person name="Begum T."/>
            <person name="Montfort J."/>
            <person name="Schartl M."/>
            <person name="Bobe J."/>
            <person name="Guiguen Y."/>
        </authorList>
    </citation>
    <scope>NUCLEOTIDE SEQUENCE [LARGE SCALE GENOMIC DNA]</scope>
    <source>
        <strain evidence="12">M_S1</strain>
        <tissue evidence="12">Blood</tissue>
    </source>
</reference>
<feature type="compositionally biased region" description="Basic and acidic residues" evidence="10">
    <location>
        <begin position="946"/>
        <end position="955"/>
    </location>
</feature>
<evidence type="ECO:0000256" key="8">
    <source>
        <dbReference type="ARBA" id="ARBA00023242"/>
    </source>
</evidence>
<evidence type="ECO:0000313" key="13">
    <source>
        <dbReference type="Proteomes" id="UP000593565"/>
    </source>
</evidence>
<accession>A0A7J6A861</accession>
<feature type="region of interest" description="Disordered" evidence="10">
    <location>
        <begin position="1"/>
        <end position="162"/>
    </location>
</feature>
<evidence type="ECO:0000256" key="1">
    <source>
        <dbReference type="ARBA" id="ARBA00004123"/>
    </source>
</evidence>
<feature type="compositionally biased region" description="Basic and acidic residues" evidence="10">
    <location>
        <begin position="906"/>
        <end position="939"/>
    </location>
</feature>
<dbReference type="GO" id="GO:0000978">
    <property type="term" value="F:RNA polymerase II cis-regulatory region sequence-specific DNA binding"/>
    <property type="evidence" value="ECO:0007669"/>
    <property type="project" value="TreeGrafter"/>
</dbReference>
<dbReference type="InterPro" id="IPR051574">
    <property type="entry name" value="ZnF_E-box_Homeobox"/>
</dbReference>
<feature type="compositionally biased region" description="Basic and acidic residues" evidence="10">
    <location>
        <begin position="388"/>
        <end position="414"/>
    </location>
</feature>
<feature type="region of interest" description="Disordered" evidence="10">
    <location>
        <begin position="205"/>
        <end position="241"/>
    </location>
</feature>
<comment type="caution">
    <text evidence="12">The sequence shown here is derived from an EMBL/GenBank/DDBJ whole genome shotgun (WGS) entry which is preliminary data.</text>
</comment>
<dbReference type="GO" id="GO:0000981">
    <property type="term" value="F:DNA-binding transcription factor activity, RNA polymerase II-specific"/>
    <property type="evidence" value="ECO:0007669"/>
    <property type="project" value="TreeGrafter"/>
</dbReference>
<feature type="domain" description="C2H2-type" evidence="11">
    <location>
        <begin position="738"/>
        <end position="765"/>
    </location>
</feature>
<dbReference type="PROSITE" id="PS00028">
    <property type="entry name" value="ZINC_FINGER_C2H2_1"/>
    <property type="match status" value="2"/>
</dbReference>
<feature type="compositionally biased region" description="Polar residues" evidence="10">
    <location>
        <begin position="554"/>
        <end position="563"/>
    </location>
</feature>
<feature type="compositionally biased region" description="Basic residues" evidence="10">
    <location>
        <begin position="68"/>
        <end position="77"/>
    </location>
</feature>
<dbReference type="SUPFAM" id="SSF57667">
    <property type="entry name" value="beta-beta-alpha zinc fingers"/>
    <property type="match status" value="3"/>
</dbReference>
<feature type="region of interest" description="Disordered" evidence="10">
    <location>
        <begin position="524"/>
        <end position="611"/>
    </location>
</feature>
<feature type="region of interest" description="Disordered" evidence="10">
    <location>
        <begin position="388"/>
        <end position="415"/>
    </location>
</feature>
<feature type="region of interest" description="Disordered" evidence="10">
    <location>
        <begin position="474"/>
        <end position="498"/>
    </location>
</feature>
<proteinExistence type="predicted"/>
<evidence type="ECO:0000259" key="11">
    <source>
        <dbReference type="PROSITE" id="PS50157"/>
    </source>
</evidence>
<feature type="compositionally biased region" description="Acidic residues" evidence="10">
    <location>
        <begin position="881"/>
        <end position="893"/>
    </location>
</feature>
<keyword evidence="7" id="KW-0371">Homeobox</keyword>
<feature type="compositionally biased region" description="Polar residues" evidence="10">
    <location>
        <begin position="531"/>
        <end position="544"/>
    </location>
</feature>
<keyword evidence="3" id="KW-0677">Repeat</keyword>
<dbReference type="AlphaFoldDB" id="A0A7J6A861"/>
<dbReference type="Gene3D" id="3.30.160.60">
    <property type="entry name" value="Classic Zinc Finger"/>
    <property type="match status" value="4"/>
</dbReference>
<dbReference type="PROSITE" id="PS50157">
    <property type="entry name" value="ZINC_FINGER_C2H2_2"/>
    <property type="match status" value="3"/>
</dbReference>
<keyword evidence="13" id="KW-1185">Reference proteome</keyword>
<dbReference type="InterPro" id="IPR013087">
    <property type="entry name" value="Znf_C2H2_type"/>
</dbReference>
<keyword evidence="6" id="KW-0238">DNA-binding</keyword>
<dbReference type="SMART" id="SM00355">
    <property type="entry name" value="ZnF_C2H2"/>
    <property type="match status" value="5"/>
</dbReference>
<dbReference type="GO" id="GO:0005634">
    <property type="term" value="C:nucleus"/>
    <property type="evidence" value="ECO:0007669"/>
    <property type="project" value="UniProtKB-SubCell"/>
</dbReference>
<organism evidence="12 13">
    <name type="scientific">Ameiurus melas</name>
    <name type="common">Black bullhead</name>
    <name type="synonym">Silurus melas</name>
    <dbReference type="NCBI Taxonomy" id="219545"/>
    <lineage>
        <taxon>Eukaryota</taxon>
        <taxon>Metazoa</taxon>
        <taxon>Chordata</taxon>
        <taxon>Craniata</taxon>
        <taxon>Vertebrata</taxon>
        <taxon>Euteleostomi</taxon>
        <taxon>Actinopterygii</taxon>
        <taxon>Neopterygii</taxon>
        <taxon>Teleostei</taxon>
        <taxon>Ostariophysi</taxon>
        <taxon>Siluriformes</taxon>
        <taxon>Ictaluridae</taxon>
        <taxon>Ameiurus</taxon>
    </lineage>
</organism>
<dbReference type="FunFam" id="3.30.160.60:FF:000145">
    <property type="entry name" value="Zinc finger protein 574"/>
    <property type="match status" value="1"/>
</dbReference>
<evidence type="ECO:0000256" key="6">
    <source>
        <dbReference type="ARBA" id="ARBA00023125"/>
    </source>
</evidence>
<keyword evidence="8" id="KW-0539">Nucleus</keyword>
<name>A0A7J6A861_AMEME</name>
<feature type="compositionally biased region" description="Basic and acidic residues" evidence="10">
    <location>
        <begin position="30"/>
        <end position="45"/>
    </location>
</feature>
<dbReference type="PANTHER" id="PTHR24391">
    <property type="entry name" value="HISTONE H4 TRANSCRIPTION FACTOR-RELATED"/>
    <property type="match status" value="1"/>
</dbReference>
<evidence type="ECO:0000313" key="12">
    <source>
        <dbReference type="EMBL" id="KAF4079044.1"/>
    </source>
</evidence>
<feature type="compositionally biased region" description="Polar residues" evidence="10">
    <location>
        <begin position="46"/>
        <end position="56"/>
    </location>
</feature>
<dbReference type="Pfam" id="PF00096">
    <property type="entry name" value="zf-C2H2"/>
    <property type="match status" value="2"/>
</dbReference>
<evidence type="ECO:0000256" key="2">
    <source>
        <dbReference type="ARBA" id="ARBA00022723"/>
    </source>
</evidence>
<evidence type="ECO:0000256" key="4">
    <source>
        <dbReference type="ARBA" id="ARBA00022771"/>
    </source>
</evidence>
<evidence type="ECO:0000256" key="7">
    <source>
        <dbReference type="ARBA" id="ARBA00023155"/>
    </source>
</evidence>
<dbReference type="InterPro" id="IPR036236">
    <property type="entry name" value="Znf_C2H2_sf"/>
</dbReference>
<evidence type="ECO:0000256" key="3">
    <source>
        <dbReference type="ARBA" id="ARBA00022737"/>
    </source>
</evidence>
<feature type="compositionally biased region" description="Polar residues" evidence="10">
    <location>
        <begin position="143"/>
        <end position="162"/>
    </location>
</feature>
<dbReference type="Proteomes" id="UP000593565">
    <property type="component" value="Unassembled WGS sequence"/>
</dbReference>
<sequence>MGTGFTLGLKTSDHAGSGPASDDITGAGAREQDVSEAERAGHTEHCSVTQPITHSGSYRGAMAEESRGKRRKQANPRRNRECSLGSEGEDEGCAWGTDVQDERIEQDKMSLTPSEGTEAGSPARSTRAHSLSPSLEHWDEAENTTVPSTTGEQENSAYTQNNARVMEDWTRYDFLMELRKVSQLPGSRHSQQHNGSIASYHRAGVQDDTPSTLSPGILESPEGKDADPGSPDPTGTEMQEHLRIHSGEKPYECSNCKKRFSHSGSYSSHLSSKKCLGGGGSGNGAYFNGHSHSAYLFPSPTSPPVLGSRNGNRGKSSPCFPLSHGFTEQLANQGQESSASALRTSDLSRPWDSVAAMRMGVFKGTTLLPLLHSGGKFEQLLQEMLQKEVEKDEQLGSRQDKGEEDKTERREGKSDVPVGAVSCQRCFQLFPNEVVLKQHERYLCKGKNEQDAVQMHCTKDGSPLNFSRVSHNLYDTQKTPSTPNGMSRELSSPQQASWHSLPQQLLVPMPSPLHFRSDPAHAYWTNRKTDSPGNSSIMSPNSPSLPERRRPGFSSPSVTSPCQPLQHRPSSRSESSQSEPLDLSIPKARKSSEPGSDCNGSSPQTDHRDVEHMTRRLSPLSHHEVGGSYRPLFGSAVFSSYPFFNPIMSSGLAAMGHNGLTSLPLTPPAPSPGFLSPIAYMMEAESETMLKRMHQEINLMGEARKRRNLDYLTLMEESLDGDHIPSRKRLRKTEDGLYACDICDKSFQKSSSLLRHKYEHTGKRPHECQICKKAFKHKHHLIEHSRLHSGEKPYQCDKCGKRFSHSGSYSQHMNHRYAFCGRDNDPDAHGEEPVLGNTALYTRPHTKLHPETRDNPLMLEETATFLSDSSLDGAPLGFRAEEEDEDEEEEDENSLSNHAHKRRVERRMEIEDRSRHQEQSSGDSKKKNEKEAEGQDTKNNHHSSKIKMERDEEET</sequence>